<dbReference type="InterPro" id="IPR023451">
    <property type="entry name" value="Thymidate_synth/dCMP_Mease_dom"/>
</dbReference>
<keyword evidence="2" id="KW-0808">Transferase</keyword>
<organism evidence="4">
    <name type="scientific">marine metagenome</name>
    <dbReference type="NCBI Taxonomy" id="408172"/>
    <lineage>
        <taxon>unclassified sequences</taxon>
        <taxon>metagenomes</taxon>
        <taxon>ecological metagenomes</taxon>
    </lineage>
</organism>
<protein>
    <recommendedName>
        <fullName evidence="3">Thymidylate synthase/dCMP hydroxymethylase domain-containing protein</fullName>
    </recommendedName>
</protein>
<dbReference type="PANTHER" id="PTHR11548">
    <property type="entry name" value="THYMIDYLATE SYNTHASE 1"/>
    <property type="match status" value="1"/>
</dbReference>
<dbReference type="Gene3D" id="3.30.572.10">
    <property type="entry name" value="Thymidylate synthase/dCMP hydroxymethylase domain"/>
    <property type="match status" value="1"/>
</dbReference>
<feature type="domain" description="Thymidylate synthase/dCMP hydroxymethylase" evidence="3">
    <location>
        <begin position="121"/>
        <end position="241"/>
    </location>
</feature>
<dbReference type="SUPFAM" id="SSF55831">
    <property type="entry name" value="Thymidylate synthase/dCMP hydroxymethylase"/>
    <property type="match status" value="1"/>
</dbReference>
<gene>
    <name evidence="4" type="ORF">METZ01_LOCUS385269</name>
</gene>
<evidence type="ECO:0000259" key="3">
    <source>
        <dbReference type="Pfam" id="PF00303"/>
    </source>
</evidence>
<accession>A0A382UEZ6</accession>
<dbReference type="PANTHER" id="PTHR11548:SF1">
    <property type="entry name" value="THYMIDYLATE SYNTHASE 1"/>
    <property type="match status" value="1"/>
</dbReference>
<dbReference type="AlphaFoldDB" id="A0A382UEZ6"/>
<dbReference type="GO" id="GO:0005829">
    <property type="term" value="C:cytosol"/>
    <property type="evidence" value="ECO:0007669"/>
    <property type="project" value="TreeGrafter"/>
</dbReference>
<evidence type="ECO:0000256" key="2">
    <source>
        <dbReference type="ARBA" id="ARBA00022679"/>
    </source>
</evidence>
<dbReference type="EMBL" id="UINC01143470">
    <property type="protein sequence ID" value="SVD32415.1"/>
    <property type="molecule type" value="Genomic_DNA"/>
</dbReference>
<dbReference type="InterPro" id="IPR045097">
    <property type="entry name" value="Thymidate_synth/dCMP_Mease"/>
</dbReference>
<keyword evidence="1" id="KW-0489">Methyltransferase</keyword>
<reference evidence="4" key="1">
    <citation type="submission" date="2018-05" db="EMBL/GenBank/DDBJ databases">
        <authorList>
            <person name="Lanie J.A."/>
            <person name="Ng W.-L."/>
            <person name="Kazmierczak K.M."/>
            <person name="Andrzejewski T.M."/>
            <person name="Davidsen T.M."/>
            <person name="Wayne K.J."/>
            <person name="Tettelin H."/>
            <person name="Glass J.I."/>
            <person name="Rusch D."/>
            <person name="Podicherti R."/>
            <person name="Tsui H.-C.T."/>
            <person name="Winkler M.E."/>
        </authorList>
    </citation>
    <scope>NUCLEOTIDE SEQUENCE</scope>
</reference>
<sequence length="244" mass="28387">MENIMSKHFEGKTFEEVFKNLNKVILEEPEYVFDSRIGKTHEVTNTTFEVSDPTSYHILNPNINRIKYDYAITFYDFMMSGGGLTKAQQAFAGNERALEFVQPPETDVLPDNFNTLYGPRIVEQLPAVINELADNPNSRRASLMILDPKDHVLLELDEKIEYPCCFNATYYIRDNKLNAHINMRSQNTAIVLQMDIYIHARLMLHVMRELNNNYEDELQVGKMSYHMVSAHVYGRDLDYVKDFV</sequence>
<dbReference type="GO" id="GO:0006231">
    <property type="term" value="P:dTMP biosynthetic process"/>
    <property type="evidence" value="ECO:0007669"/>
    <property type="project" value="TreeGrafter"/>
</dbReference>
<dbReference type="Pfam" id="PF00303">
    <property type="entry name" value="Thymidylat_synt"/>
    <property type="match status" value="1"/>
</dbReference>
<evidence type="ECO:0000256" key="1">
    <source>
        <dbReference type="ARBA" id="ARBA00022603"/>
    </source>
</evidence>
<dbReference type="GO" id="GO:0032259">
    <property type="term" value="P:methylation"/>
    <property type="evidence" value="ECO:0007669"/>
    <property type="project" value="UniProtKB-KW"/>
</dbReference>
<dbReference type="GO" id="GO:0004799">
    <property type="term" value="F:thymidylate synthase activity"/>
    <property type="evidence" value="ECO:0007669"/>
    <property type="project" value="TreeGrafter"/>
</dbReference>
<name>A0A382UEZ6_9ZZZZ</name>
<dbReference type="InterPro" id="IPR036926">
    <property type="entry name" value="Thymidate_synth/dCMP_Mease_sf"/>
</dbReference>
<evidence type="ECO:0000313" key="4">
    <source>
        <dbReference type="EMBL" id="SVD32415.1"/>
    </source>
</evidence>
<proteinExistence type="predicted"/>